<keyword evidence="4 6" id="KW-1133">Transmembrane helix</keyword>
<evidence type="ECO:0000256" key="3">
    <source>
        <dbReference type="ARBA" id="ARBA00022692"/>
    </source>
</evidence>
<evidence type="ECO:0000256" key="2">
    <source>
        <dbReference type="ARBA" id="ARBA00022481"/>
    </source>
</evidence>
<evidence type="ECO:0008006" key="8">
    <source>
        <dbReference type="Google" id="ProtNLM"/>
    </source>
</evidence>
<proteinExistence type="predicted"/>
<reference evidence="7" key="1">
    <citation type="submission" date="2018-06" db="EMBL/GenBank/DDBJ databases">
        <authorList>
            <person name="Zhirakovskaya E."/>
        </authorList>
    </citation>
    <scope>NUCLEOTIDE SEQUENCE</scope>
</reference>
<evidence type="ECO:0000256" key="1">
    <source>
        <dbReference type="ARBA" id="ARBA00004167"/>
    </source>
</evidence>
<dbReference type="AlphaFoldDB" id="A0A3B0XTJ9"/>
<dbReference type="EMBL" id="UOFI01000208">
    <property type="protein sequence ID" value="VAW70851.1"/>
    <property type="molecule type" value="Genomic_DNA"/>
</dbReference>
<accession>A0A3B0XTJ9</accession>
<comment type="subcellular location">
    <subcellularLocation>
        <location evidence="1">Membrane</location>
        <topology evidence="1">Single-pass membrane protein</topology>
    </subcellularLocation>
</comment>
<evidence type="ECO:0000256" key="4">
    <source>
        <dbReference type="ARBA" id="ARBA00022989"/>
    </source>
</evidence>
<dbReference type="Pfam" id="PF07963">
    <property type="entry name" value="N_methyl"/>
    <property type="match status" value="1"/>
</dbReference>
<keyword evidence="5 6" id="KW-0472">Membrane</keyword>
<dbReference type="PANTHER" id="PTHR30093">
    <property type="entry name" value="GENERAL SECRETION PATHWAY PROTEIN G"/>
    <property type="match status" value="1"/>
</dbReference>
<evidence type="ECO:0000256" key="6">
    <source>
        <dbReference type="SAM" id="Phobius"/>
    </source>
</evidence>
<gene>
    <name evidence="7" type="ORF">MNBD_GAMMA09-1205</name>
</gene>
<name>A0A3B0XTJ9_9ZZZZ</name>
<dbReference type="PANTHER" id="PTHR30093:SF44">
    <property type="entry name" value="TYPE II SECRETION SYSTEM CORE PROTEIN G"/>
    <property type="match status" value="1"/>
</dbReference>
<dbReference type="NCBIfam" id="TIGR02532">
    <property type="entry name" value="IV_pilin_GFxxxE"/>
    <property type="match status" value="1"/>
</dbReference>
<evidence type="ECO:0000313" key="7">
    <source>
        <dbReference type="EMBL" id="VAW70851.1"/>
    </source>
</evidence>
<protein>
    <recommendedName>
        <fullName evidence="8">Type IV pilus biogenesis protein PilE</fullName>
    </recommendedName>
</protein>
<dbReference type="SUPFAM" id="SSF54523">
    <property type="entry name" value="Pili subunits"/>
    <property type="match status" value="1"/>
</dbReference>
<evidence type="ECO:0000256" key="5">
    <source>
        <dbReference type="ARBA" id="ARBA00023136"/>
    </source>
</evidence>
<keyword evidence="2" id="KW-0488">Methylation</keyword>
<dbReference type="InterPro" id="IPR045584">
    <property type="entry name" value="Pilin-like"/>
</dbReference>
<keyword evidence="3 6" id="KW-0812">Transmembrane</keyword>
<organism evidence="7">
    <name type="scientific">hydrothermal vent metagenome</name>
    <dbReference type="NCBI Taxonomy" id="652676"/>
    <lineage>
        <taxon>unclassified sequences</taxon>
        <taxon>metagenomes</taxon>
        <taxon>ecological metagenomes</taxon>
    </lineage>
</organism>
<dbReference type="Gene3D" id="3.30.700.10">
    <property type="entry name" value="Glycoprotein, Type 4 Pilin"/>
    <property type="match status" value="1"/>
</dbReference>
<dbReference type="GO" id="GO:0016020">
    <property type="term" value="C:membrane"/>
    <property type="evidence" value="ECO:0007669"/>
    <property type="project" value="UniProtKB-SubCell"/>
</dbReference>
<sequence>MKNQKGFTLIELMIVVAIIGVLSSIGIMSYSTYSAKGERDRGCVMILPEMARDMETYRQVNGTFTTDFKELNKVLKTSKEWAATPTDKTLTHTYSIAAGASKSIISSFKISCTPTKVDAAKLDSTGCGVLTYDNFGRRGVLKLASSKTVDSCWR</sequence>
<feature type="transmembrane region" description="Helical" evidence="6">
    <location>
        <begin position="12"/>
        <end position="33"/>
    </location>
</feature>
<dbReference type="PROSITE" id="PS00409">
    <property type="entry name" value="PROKAR_NTER_METHYL"/>
    <property type="match status" value="1"/>
</dbReference>
<dbReference type="InterPro" id="IPR012902">
    <property type="entry name" value="N_methyl_site"/>
</dbReference>